<dbReference type="Proteomes" id="UP000238479">
    <property type="component" value="Chromosome 1"/>
</dbReference>
<protein>
    <submittedName>
        <fullName evidence="1">Uncharacterized protein</fullName>
    </submittedName>
</protein>
<reference evidence="1 2" key="1">
    <citation type="journal article" date="2018" name="Nat. Genet.">
        <title>The Rosa genome provides new insights in the design of modern roses.</title>
        <authorList>
            <person name="Bendahmane M."/>
        </authorList>
    </citation>
    <scope>NUCLEOTIDE SEQUENCE [LARGE SCALE GENOMIC DNA]</scope>
    <source>
        <strain evidence="2">cv. Old Blush</strain>
    </source>
</reference>
<accession>A0A2P6SHQ2</accession>
<evidence type="ECO:0000313" key="2">
    <source>
        <dbReference type="Proteomes" id="UP000238479"/>
    </source>
</evidence>
<proteinExistence type="predicted"/>
<dbReference type="EMBL" id="PDCK01000039">
    <property type="protein sequence ID" value="PRQ58213.1"/>
    <property type="molecule type" value="Genomic_DNA"/>
</dbReference>
<gene>
    <name evidence="1" type="ORF">RchiOBHm_Chr1g0356821</name>
</gene>
<keyword evidence="2" id="KW-1185">Reference proteome</keyword>
<evidence type="ECO:0000313" key="1">
    <source>
        <dbReference type="EMBL" id="PRQ58213.1"/>
    </source>
</evidence>
<comment type="caution">
    <text evidence="1">The sequence shown here is derived from an EMBL/GenBank/DDBJ whole genome shotgun (WGS) entry which is preliminary data.</text>
</comment>
<dbReference type="AlphaFoldDB" id="A0A2P6SHQ2"/>
<dbReference type="Gramene" id="PRQ58213">
    <property type="protein sequence ID" value="PRQ58213"/>
    <property type="gene ID" value="RchiOBHm_Chr1g0356821"/>
</dbReference>
<sequence>MALGKKKVSQVLFSGLSHNAFFLPRFIITTLPMCFSKSILRQELNLDIHISTFLICGRLLISPVCFC</sequence>
<name>A0A2P6SHQ2_ROSCH</name>
<organism evidence="1 2">
    <name type="scientific">Rosa chinensis</name>
    <name type="common">China rose</name>
    <dbReference type="NCBI Taxonomy" id="74649"/>
    <lineage>
        <taxon>Eukaryota</taxon>
        <taxon>Viridiplantae</taxon>
        <taxon>Streptophyta</taxon>
        <taxon>Embryophyta</taxon>
        <taxon>Tracheophyta</taxon>
        <taxon>Spermatophyta</taxon>
        <taxon>Magnoliopsida</taxon>
        <taxon>eudicotyledons</taxon>
        <taxon>Gunneridae</taxon>
        <taxon>Pentapetalae</taxon>
        <taxon>rosids</taxon>
        <taxon>fabids</taxon>
        <taxon>Rosales</taxon>
        <taxon>Rosaceae</taxon>
        <taxon>Rosoideae</taxon>
        <taxon>Rosoideae incertae sedis</taxon>
        <taxon>Rosa</taxon>
    </lineage>
</organism>